<feature type="domain" description="RRM" evidence="5">
    <location>
        <begin position="10"/>
        <end position="87"/>
    </location>
</feature>
<dbReference type="PANTHER" id="PTHR48032">
    <property type="entry name" value="RNA-BINDING PROTEIN MUSASHI HOMOLOG RBP6"/>
    <property type="match status" value="1"/>
</dbReference>
<evidence type="ECO:0000313" key="6">
    <source>
        <dbReference type="EMBL" id="CAI2359963.1"/>
    </source>
</evidence>
<feature type="compositionally biased region" description="Basic and acidic residues" evidence="4">
    <location>
        <begin position="410"/>
        <end position="426"/>
    </location>
</feature>
<sequence length="617" mass="69532">MKNPNMQNSNKIFIGGLSTTTTQSSFQEYFEKYGALKDCVLMREKESGRSRGFGFVVFKNSDDVSKILDAPNHYLDGKRIDCKKAVPKEKGIPQKPQRSSQPLSSNLKNKEKDGALQIKSGQMNRMSGRILTSTKTDNPFSIAMPLPNEPVMTRGSMGTSGGSQLTLASSLQRGSNSYFPNHQNRFSSMSHKCNEISEANEEKSNPESIPAFDSQIAYQSKIPQRHSLQGNTSTSLFAAESEETKAGPKSRKIFVGGLPHGVTEDGVTLSVTETEFTQYFAQYGEIEDSVIIHDRETGKPRGFGFVTYKTEQSVDFVLRDKMKHKIKGKWVECKRATPKALANEGSAADTALPSYTYLRAETSMKDNTYKQCPRKFSVESMRFSDVLDQKPKRHSQLNNDNPFALQNNSDNDKEDKSGSVKSENEIKSENNCKFSSLIKEKTVPPPKNKMKWKNDNINTYANIFEDGHESDNGSDWKFSTNDPLMNADQGFPSTLPYSDFGTIFTVKQNLEEDKQNVFQLRKQKFAEDRQENSSVPGLAKFQKSGIPARESDPSEVYKRDSINLRDFEVAKELPKMERNNVAYGNRKSLPIKDDKAQKLEYQPEKWLDNVLEDSPFS</sequence>
<comment type="caution">
    <text evidence="6">The sequence shown here is derived from an EMBL/GenBank/DDBJ whole genome shotgun (WGS) entry which is preliminary data.</text>
</comment>
<evidence type="ECO:0000256" key="3">
    <source>
        <dbReference type="PROSITE-ProRule" id="PRU00176"/>
    </source>
</evidence>
<dbReference type="EMBL" id="CAMPGE010001190">
    <property type="protein sequence ID" value="CAI2359963.1"/>
    <property type="molecule type" value="Genomic_DNA"/>
</dbReference>
<keyword evidence="1" id="KW-0677">Repeat</keyword>
<dbReference type="AlphaFoldDB" id="A0AAD1U618"/>
<dbReference type="PANTHER" id="PTHR48032:SF6">
    <property type="entry name" value="RNA-BINDING (RRM_RBD_RNP MOTIFS) FAMILY PROTEIN"/>
    <property type="match status" value="1"/>
</dbReference>
<dbReference type="PROSITE" id="PS50102">
    <property type="entry name" value="RRM"/>
    <property type="match status" value="2"/>
</dbReference>
<keyword evidence="7" id="KW-1185">Reference proteome</keyword>
<evidence type="ECO:0000313" key="7">
    <source>
        <dbReference type="Proteomes" id="UP001295684"/>
    </source>
</evidence>
<dbReference type="InterPro" id="IPR012677">
    <property type="entry name" value="Nucleotide-bd_a/b_plait_sf"/>
</dbReference>
<dbReference type="Pfam" id="PF00076">
    <property type="entry name" value="RRM_1"/>
    <property type="match status" value="2"/>
</dbReference>
<dbReference type="InterPro" id="IPR035979">
    <property type="entry name" value="RBD_domain_sf"/>
</dbReference>
<feature type="domain" description="RRM" evidence="5">
    <location>
        <begin position="251"/>
        <end position="338"/>
    </location>
</feature>
<feature type="compositionally biased region" description="Polar residues" evidence="4">
    <location>
        <begin position="96"/>
        <end position="107"/>
    </location>
</feature>
<dbReference type="Proteomes" id="UP001295684">
    <property type="component" value="Unassembled WGS sequence"/>
</dbReference>
<dbReference type="SMART" id="SM00360">
    <property type="entry name" value="RRM"/>
    <property type="match status" value="2"/>
</dbReference>
<evidence type="ECO:0000259" key="5">
    <source>
        <dbReference type="PROSITE" id="PS50102"/>
    </source>
</evidence>
<feature type="region of interest" description="Disordered" evidence="4">
    <location>
        <begin position="387"/>
        <end position="426"/>
    </location>
</feature>
<accession>A0AAD1U618</accession>
<feature type="region of interest" description="Disordered" evidence="4">
    <location>
        <begin position="526"/>
        <end position="557"/>
    </location>
</feature>
<dbReference type="GO" id="GO:0003729">
    <property type="term" value="F:mRNA binding"/>
    <property type="evidence" value="ECO:0007669"/>
    <property type="project" value="TreeGrafter"/>
</dbReference>
<evidence type="ECO:0000256" key="4">
    <source>
        <dbReference type="SAM" id="MobiDB-lite"/>
    </source>
</evidence>
<evidence type="ECO:0000256" key="1">
    <source>
        <dbReference type="ARBA" id="ARBA00022737"/>
    </source>
</evidence>
<dbReference type="GO" id="GO:0006417">
    <property type="term" value="P:regulation of translation"/>
    <property type="evidence" value="ECO:0007669"/>
    <property type="project" value="TreeGrafter"/>
</dbReference>
<keyword evidence="2 3" id="KW-0694">RNA-binding</keyword>
<feature type="compositionally biased region" description="Polar residues" evidence="4">
    <location>
        <begin position="396"/>
        <end position="409"/>
    </location>
</feature>
<dbReference type="InterPro" id="IPR000504">
    <property type="entry name" value="RRM_dom"/>
</dbReference>
<evidence type="ECO:0000256" key="2">
    <source>
        <dbReference type="ARBA" id="ARBA00022884"/>
    </source>
</evidence>
<dbReference type="Gene3D" id="3.30.70.330">
    <property type="match status" value="2"/>
</dbReference>
<organism evidence="6 7">
    <name type="scientific">Euplotes crassus</name>
    <dbReference type="NCBI Taxonomy" id="5936"/>
    <lineage>
        <taxon>Eukaryota</taxon>
        <taxon>Sar</taxon>
        <taxon>Alveolata</taxon>
        <taxon>Ciliophora</taxon>
        <taxon>Intramacronucleata</taxon>
        <taxon>Spirotrichea</taxon>
        <taxon>Hypotrichia</taxon>
        <taxon>Euplotida</taxon>
        <taxon>Euplotidae</taxon>
        <taxon>Moneuplotes</taxon>
    </lineage>
</organism>
<proteinExistence type="predicted"/>
<name>A0AAD1U618_EUPCR</name>
<feature type="region of interest" description="Disordered" evidence="4">
    <location>
        <begin position="85"/>
        <end position="114"/>
    </location>
</feature>
<reference evidence="6" key="1">
    <citation type="submission" date="2023-07" db="EMBL/GenBank/DDBJ databases">
        <authorList>
            <consortium name="AG Swart"/>
            <person name="Singh M."/>
            <person name="Singh A."/>
            <person name="Seah K."/>
            <person name="Emmerich C."/>
        </authorList>
    </citation>
    <scope>NUCLEOTIDE SEQUENCE</scope>
    <source>
        <strain evidence="6">DP1</strain>
    </source>
</reference>
<dbReference type="SUPFAM" id="SSF54928">
    <property type="entry name" value="RNA-binding domain, RBD"/>
    <property type="match status" value="2"/>
</dbReference>
<gene>
    <name evidence="6" type="ORF">ECRASSUSDP1_LOCUS1258</name>
</gene>
<protein>
    <recommendedName>
        <fullName evidence="5">RRM domain-containing protein</fullName>
    </recommendedName>
</protein>